<protein>
    <submittedName>
        <fullName evidence="2">Type VI secretion system tube protein Hcp</fullName>
    </submittedName>
</protein>
<name>A0A5Y1WLR3_SALER</name>
<evidence type="ECO:0000313" key="3">
    <source>
        <dbReference type="EMBL" id="ECE6362660.1"/>
    </source>
</evidence>
<gene>
    <name evidence="3" type="ORF">DPA05_24020</name>
    <name evidence="2" type="ORF">FNI14_23580</name>
</gene>
<feature type="region of interest" description="Disordered" evidence="1">
    <location>
        <begin position="139"/>
        <end position="161"/>
    </location>
</feature>
<dbReference type="Gene3D" id="2.30.110.20">
    <property type="entry name" value="Hcp1-like"/>
    <property type="match status" value="1"/>
</dbReference>
<dbReference type="InterPro" id="IPR008514">
    <property type="entry name" value="T6SS_Hcp"/>
</dbReference>
<proteinExistence type="predicted"/>
<dbReference type="InterPro" id="IPR053165">
    <property type="entry name" value="HSI-I_assembly_Hcp1"/>
</dbReference>
<sequence>MDAIFLKLKGIDGESQVKGFEKQIEIMTYSHNVAMQVTNDVSNTERTSGRAHVGEFSLTKYIDLATPVLNEYCCCGKVIPTAELTLCRNDNGNMLPFIVYTLTNVIISYLSVNGGNGGKPVESMSLNFTKIKWEITSQKSAGQKEGNSSSLWDMTMNQKGS</sequence>
<dbReference type="EMBL" id="AAIAJV010000043">
    <property type="protein sequence ID" value="ECC1608896.1"/>
    <property type="molecule type" value="Genomic_DNA"/>
</dbReference>
<dbReference type="PANTHER" id="PTHR36152">
    <property type="entry name" value="CYTOPLASMIC PROTEIN-RELATED"/>
    <property type="match status" value="1"/>
</dbReference>
<comment type="caution">
    <text evidence="2">The sequence shown here is derived from an EMBL/GenBank/DDBJ whole genome shotgun (WGS) entry which is preliminary data.</text>
</comment>
<accession>A0A5Y1WLR3</accession>
<dbReference type="InterPro" id="IPR036624">
    <property type="entry name" value="Hcp1-lik_sf"/>
</dbReference>
<dbReference type="Proteomes" id="UP000839852">
    <property type="component" value="Unassembled WGS sequence"/>
</dbReference>
<dbReference type="PANTHER" id="PTHR36152:SF1">
    <property type="entry name" value="UBIQUITIN-LIKE DOMAIN-CONTAINING PROTEIN"/>
    <property type="match status" value="1"/>
</dbReference>
<dbReference type="EMBL" id="AAIIOQ010000046">
    <property type="protein sequence ID" value="ECE6362660.1"/>
    <property type="molecule type" value="Genomic_DNA"/>
</dbReference>
<organism evidence="2">
    <name type="scientific">Salmonella enterica subsp. salamae</name>
    <dbReference type="NCBI Taxonomy" id="59202"/>
    <lineage>
        <taxon>Bacteria</taxon>
        <taxon>Pseudomonadati</taxon>
        <taxon>Pseudomonadota</taxon>
        <taxon>Gammaproteobacteria</taxon>
        <taxon>Enterobacterales</taxon>
        <taxon>Enterobacteriaceae</taxon>
        <taxon>Salmonella</taxon>
    </lineage>
</organism>
<evidence type="ECO:0000256" key="1">
    <source>
        <dbReference type="SAM" id="MobiDB-lite"/>
    </source>
</evidence>
<dbReference type="SUPFAM" id="SSF141452">
    <property type="entry name" value="Hcp1-like"/>
    <property type="match status" value="1"/>
</dbReference>
<dbReference type="Pfam" id="PF05638">
    <property type="entry name" value="T6SS_HCP"/>
    <property type="match status" value="1"/>
</dbReference>
<reference evidence="2" key="1">
    <citation type="submission" date="2019-07" db="EMBL/GenBank/DDBJ databases">
        <authorList>
            <person name="Ashton P.M."/>
            <person name="Dallman T."/>
            <person name="Nair S."/>
            <person name="De Pinna E."/>
            <person name="Peters T."/>
            <person name="Grant K."/>
        </authorList>
    </citation>
    <scope>NUCLEOTIDE SEQUENCE</scope>
    <source>
        <strain evidence="3">319688</strain>
        <strain evidence="2">646013</strain>
    </source>
</reference>
<evidence type="ECO:0000313" key="2">
    <source>
        <dbReference type="EMBL" id="ECC1608896.1"/>
    </source>
</evidence>
<dbReference type="AlphaFoldDB" id="A0A5Y1WLR3"/>